<dbReference type="PANTHER" id="PTHR43537:SF45">
    <property type="entry name" value="GNTR FAMILY REGULATORY PROTEIN"/>
    <property type="match status" value="1"/>
</dbReference>
<protein>
    <submittedName>
        <fullName evidence="6">GntR family transcriptional regulator</fullName>
    </submittedName>
</protein>
<dbReference type="AlphaFoldDB" id="A0A2S4M3P1"/>
<dbReference type="SMART" id="SM00345">
    <property type="entry name" value="HTH_GNTR"/>
    <property type="match status" value="1"/>
</dbReference>
<dbReference type="SUPFAM" id="SSF46785">
    <property type="entry name" value="Winged helix' DNA-binding domain"/>
    <property type="match status" value="1"/>
</dbReference>
<accession>A0A2S4M3P1</accession>
<dbReference type="Proteomes" id="UP000236919">
    <property type="component" value="Unassembled WGS sequence"/>
</dbReference>
<evidence type="ECO:0000259" key="4">
    <source>
        <dbReference type="SMART" id="SM00345"/>
    </source>
</evidence>
<evidence type="ECO:0000256" key="2">
    <source>
        <dbReference type="ARBA" id="ARBA00023125"/>
    </source>
</evidence>
<reference evidence="6 7" key="1">
    <citation type="submission" date="2018-01" db="EMBL/GenBank/DDBJ databases">
        <title>Genomic Encyclopedia of Type Strains, Phase III (KMG-III): the genomes of soil and plant-associated and newly described type strains.</title>
        <authorList>
            <person name="Whitman W."/>
        </authorList>
    </citation>
    <scope>NUCLEOTIDE SEQUENCE [LARGE SCALE GENOMIC DNA]</scope>
    <source>
        <strain evidence="6 7">1131</strain>
    </source>
</reference>
<dbReference type="PANTHER" id="PTHR43537">
    <property type="entry name" value="TRANSCRIPTIONAL REGULATOR, GNTR FAMILY"/>
    <property type="match status" value="1"/>
</dbReference>
<dbReference type="EMBL" id="PQFZ01000012">
    <property type="protein sequence ID" value="POR49247.1"/>
    <property type="molecule type" value="Genomic_DNA"/>
</dbReference>
<dbReference type="OrthoDB" id="9806293at2"/>
<evidence type="ECO:0000256" key="3">
    <source>
        <dbReference type="ARBA" id="ARBA00023163"/>
    </source>
</evidence>
<feature type="domain" description="HTH gntR-type" evidence="4">
    <location>
        <begin position="31"/>
        <end position="89"/>
    </location>
</feature>
<dbReference type="Pfam" id="PF07729">
    <property type="entry name" value="FCD"/>
    <property type="match status" value="1"/>
</dbReference>
<feature type="domain" description="GntR C-terminal" evidence="5">
    <location>
        <begin position="99"/>
        <end position="226"/>
    </location>
</feature>
<dbReference type="Pfam" id="PF00392">
    <property type="entry name" value="GntR"/>
    <property type="match status" value="1"/>
</dbReference>
<dbReference type="InterPro" id="IPR008920">
    <property type="entry name" value="TF_FadR/GntR_C"/>
</dbReference>
<keyword evidence="1" id="KW-0805">Transcription regulation</keyword>
<dbReference type="InterPro" id="IPR011711">
    <property type="entry name" value="GntR_C"/>
</dbReference>
<name>A0A2S4M3P1_9HYPH</name>
<organism evidence="6 7">
    <name type="scientific">Bosea psychrotolerans</name>
    <dbReference type="NCBI Taxonomy" id="1871628"/>
    <lineage>
        <taxon>Bacteria</taxon>
        <taxon>Pseudomonadati</taxon>
        <taxon>Pseudomonadota</taxon>
        <taxon>Alphaproteobacteria</taxon>
        <taxon>Hyphomicrobiales</taxon>
        <taxon>Boseaceae</taxon>
        <taxon>Bosea</taxon>
    </lineage>
</organism>
<dbReference type="InterPro" id="IPR000524">
    <property type="entry name" value="Tscrpt_reg_HTH_GntR"/>
</dbReference>
<proteinExistence type="predicted"/>
<evidence type="ECO:0000256" key="1">
    <source>
        <dbReference type="ARBA" id="ARBA00023015"/>
    </source>
</evidence>
<keyword evidence="2" id="KW-0238">DNA-binding</keyword>
<dbReference type="GO" id="GO:0003700">
    <property type="term" value="F:DNA-binding transcription factor activity"/>
    <property type="evidence" value="ECO:0007669"/>
    <property type="project" value="InterPro"/>
</dbReference>
<dbReference type="Gene3D" id="1.10.10.10">
    <property type="entry name" value="Winged helix-like DNA-binding domain superfamily/Winged helix DNA-binding domain"/>
    <property type="match status" value="1"/>
</dbReference>
<keyword evidence="3" id="KW-0804">Transcription</keyword>
<evidence type="ECO:0000313" key="6">
    <source>
        <dbReference type="EMBL" id="POR49247.1"/>
    </source>
</evidence>
<comment type="caution">
    <text evidence="6">The sequence shown here is derived from an EMBL/GenBank/DDBJ whole genome shotgun (WGS) entry which is preliminary data.</text>
</comment>
<keyword evidence="7" id="KW-1185">Reference proteome</keyword>
<gene>
    <name evidence="6" type="ORF">CYD53_11270</name>
</gene>
<dbReference type="SUPFAM" id="SSF48008">
    <property type="entry name" value="GntR ligand-binding domain-like"/>
    <property type="match status" value="1"/>
</dbReference>
<evidence type="ECO:0000259" key="5">
    <source>
        <dbReference type="SMART" id="SM00895"/>
    </source>
</evidence>
<dbReference type="Gene3D" id="1.20.120.530">
    <property type="entry name" value="GntR ligand-binding domain-like"/>
    <property type="match status" value="1"/>
</dbReference>
<evidence type="ECO:0000313" key="7">
    <source>
        <dbReference type="Proteomes" id="UP000236919"/>
    </source>
</evidence>
<dbReference type="RefSeq" id="WP_103719723.1">
    <property type="nucleotide sequence ID" value="NZ_PQFZ01000012.1"/>
</dbReference>
<dbReference type="InterPro" id="IPR036388">
    <property type="entry name" value="WH-like_DNA-bd_sf"/>
</dbReference>
<dbReference type="GO" id="GO:0003677">
    <property type="term" value="F:DNA binding"/>
    <property type="evidence" value="ECO:0007669"/>
    <property type="project" value="UniProtKB-KW"/>
</dbReference>
<dbReference type="SMART" id="SM00895">
    <property type="entry name" value="FCD"/>
    <property type="match status" value="1"/>
</dbReference>
<dbReference type="InterPro" id="IPR036390">
    <property type="entry name" value="WH_DNA-bd_sf"/>
</dbReference>
<sequence length="253" mass="28604">MAKRASRPALVEVGEAGAPPRRNRVNLFELAYHRIEELLVKCELAPGRFLAMQDLQDMTGFGRTPVHHAVNRLAADTLIIIRPRHGLQIAPIDLARERVLLHLRRDIERFVIRLAAERAGPSHRNQMLHMERLLREKRDGLTLAEFNTLDRRIDQMVLAAAGEPFLEHTLRPLHTIFRRIGFIHHSYMAEKTNLDGTIDHHLAVLNAVATKHVDRAVAASDALIAFVDGMFDEMESRIDPSLLDCSIEPLLGA</sequence>